<dbReference type="Pfam" id="PF09697">
    <property type="entry name" value="Porph_ging"/>
    <property type="match status" value="1"/>
</dbReference>
<evidence type="ECO:0000256" key="1">
    <source>
        <dbReference type="SAM" id="SignalP"/>
    </source>
</evidence>
<protein>
    <recommendedName>
        <fullName evidence="4">GLPGLI family protein</fullName>
    </recommendedName>
</protein>
<dbReference type="Proteomes" id="UP000030129">
    <property type="component" value="Unassembled WGS sequence"/>
</dbReference>
<accession>A0A0A2LML4</accession>
<proteinExistence type="predicted"/>
<dbReference type="InterPro" id="IPR005901">
    <property type="entry name" value="GLPGLI"/>
</dbReference>
<evidence type="ECO:0000313" key="2">
    <source>
        <dbReference type="EMBL" id="KGO80438.1"/>
    </source>
</evidence>
<reference evidence="2 3" key="1">
    <citation type="submission" date="2013-09" db="EMBL/GenBank/DDBJ databases">
        <authorList>
            <person name="Zeng Z."/>
            <person name="Chen C."/>
        </authorList>
    </citation>
    <scope>NUCLEOTIDE SEQUENCE [LARGE SCALE GENOMIC DNA]</scope>
    <source>
        <strain evidence="2 3">F44-8</strain>
    </source>
</reference>
<feature type="chain" id="PRO_5001990443" description="GLPGLI family protein" evidence="1">
    <location>
        <begin position="21"/>
        <end position="301"/>
    </location>
</feature>
<dbReference type="STRING" id="1406840.Q763_10495"/>
<comment type="caution">
    <text evidence="2">The sequence shown here is derived from an EMBL/GenBank/DDBJ whole genome shotgun (WGS) entry which is preliminary data.</text>
</comment>
<feature type="signal peptide" evidence="1">
    <location>
        <begin position="1"/>
        <end position="20"/>
    </location>
</feature>
<keyword evidence="3" id="KW-1185">Reference proteome</keyword>
<name>A0A0A2LML4_9FLAO</name>
<dbReference type="eggNOG" id="ENOG502Z8ZW">
    <property type="taxonomic scope" value="Bacteria"/>
</dbReference>
<keyword evidence="1" id="KW-0732">Signal</keyword>
<evidence type="ECO:0000313" key="3">
    <source>
        <dbReference type="Proteomes" id="UP000030129"/>
    </source>
</evidence>
<dbReference type="EMBL" id="JRLV01000010">
    <property type="protein sequence ID" value="KGO80438.1"/>
    <property type="molecule type" value="Genomic_DNA"/>
</dbReference>
<dbReference type="RefSeq" id="WP_035133911.1">
    <property type="nucleotide sequence ID" value="NZ_JRLV01000010.1"/>
</dbReference>
<organism evidence="2 3">
    <name type="scientific">Flavobacterium beibuense F44-8</name>
    <dbReference type="NCBI Taxonomy" id="1406840"/>
    <lineage>
        <taxon>Bacteria</taxon>
        <taxon>Pseudomonadati</taxon>
        <taxon>Bacteroidota</taxon>
        <taxon>Flavobacteriia</taxon>
        <taxon>Flavobacteriales</taxon>
        <taxon>Flavobacteriaceae</taxon>
        <taxon>Flavobacterium</taxon>
    </lineage>
</organism>
<dbReference type="NCBIfam" id="TIGR01200">
    <property type="entry name" value="GLPGLI"/>
    <property type="match status" value="1"/>
</dbReference>
<dbReference type="AlphaFoldDB" id="A0A0A2LML4"/>
<evidence type="ECO:0008006" key="4">
    <source>
        <dbReference type="Google" id="ProtNLM"/>
    </source>
</evidence>
<gene>
    <name evidence="2" type="ORF">Q763_10495</name>
</gene>
<sequence>MKNFTFYVITLLFSVFVSNAQEFQGEAVYESKTSMEDATKQLDGNKDITPEMRKMIEERMRPMFEKTFILHFDKTASVYEEEQKLDAPGQGGGMFKMMSSMMGGGGKHYKNIKDKRILMEKDIFGKEFLIDDSLPAIKWKMVNETKKIGNYTCFKATANMPVDKTNLMNMRPKKGAEEKIKKLQEEGKEEELRKTNFMDMVEMPEAVEITAWYTPEIPISQGPGNYWGLPGLILEVSDGKTMILCSKIVLNPKDKAEIKELKKGEKVTQEEFAEILMKKIQEMQEMRGGPRGGGHRGMGRP</sequence>